<keyword evidence="3" id="KW-1185">Reference proteome</keyword>
<evidence type="ECO:0000313" key="2">
    <source>
        <dbReference type="EMBL" id="NNM45134.1"/>
    </source>
</evidence>
<dbReference type="RefSeq" id="WP_171242198.1">
    <property type="nucleotide sequence ID" value="NZ_JABEPQ010000001.1"/>
</dbReference>
<reference evidence="2 3" key="1">
    <citation type="submission" date="2020-04" db="EMBL/GenBank/DDBJ databases">
        <title>Knoellia sp. isolate from air conditioner.</title>
        <authorList>
            <person name="Chea S."/>
            <person name="Kim D.-U."/>
        </authorList>
    </citation>
    <scope>NUCLEOTIDE SEQUENCE [LARGE SCALE GENOMIC DNA]</scope>
    <source>
        <strain evidence="2 3">DB2414S</strain>
    </source>
</reference>
<protein>
    <submittedName>
        <fullName evidence="2">Uncharacterized protein</fullName>
    </submittedName>
</protein>
<name>A0A849HEU4_9MICO</name>
<dbReference type="EMBL" id="JABEPQ010000001">
    <property type="protein sequence ID" value="NNM45134.1"/>
    <property type="molecule type" value="Genomic_DNA"/>
</dbReference>
<comment type="caution">
    <text evidence="2">The sequence shown here is derived from an EMBL/GenBank/DDBJ whole genome shotgun (WGS) entry which is preliminary data.</text>
</comment>
<feature type="region of interest" description="Disordered" evidence="1">
    <location>
        <begin position="49"/>
        <end position="70"/>
    </location>
</feature>
<dbReference type="AlphaFoldDB" id="A0A849HEU4"/>
<organism evidence="2 3">
    <name type="scientific">Knoellia koreensis</name>
    <dbReference type="NCBI Taxonomy" id="2730921"/>
    <lineage>
        <taxon>Bacteria</taxon>
        <taxon>Bacillati</taxon>
        <taxon>Actinomycetota</taxon>
        <taxon>Actinomycetes</taxon>
        <taxon>Micrococcales</taxon>
        <taxon>Intrasporangiaceae</taxon>
        <taxon>Knoellia</taxon>
    </lineage>
</organism>
<evidence type="ECO:0000256" key="1">
    <source>
        <dbReference type="SAM" id="MobiDB-lite"/>
    </source>
</evidence>
<sequence length="70" mass="7505">MTRPAFTRVVTIHFGPGDVTRMTVDEAASRCGLTVPELLDSTRQLVESGFLTPRPDGSYDATFPHPGAAS</sequence>
<accession>A0A849HEU4</accession>
<evidence type="ECO:0000313" key="3">
    <source>
        <dbReference type="Proteomes" id="UP000588586"/>
    </source>
</evidence>
<proteinExistence type="predicted"/>
<gene>
    <name evidence="2" type="ORF">HJG52_03825</name>
</gene>
<dbReference type="Proteomes" id="UP000588586">
    <property type="component" value="Unassembled WGS sequence"/>
</dbReference>